<dbReference type="OrthoDB" id="5704710at2"/>
<dbReference type="Pfam" id="PF03413">
    <property type="entry name" value="PepSY"/>
    <property type="match status" value="1"/>
</dbReference>
<feature type="chain" id="PRO_5011533268" evidence="1">
    <location>
        <begin position="23"/>
        <end position="104"/>
    </location>
</feature>
<accession>A0A1I5WNI3</accession>
<proteinExistence type="predicted"/>
<dbReference type="RefSeq" id="WP_090505405.1">
    <property type="nucleotide sequence ID" value="NZ_FOWX01000041.1"/>
</dbReference>
<dbReference type="EMBL" id="FOWX01000041">
    <property type="protein sequence ID" value="SFQ20946.1"/>
    <property type="molecule type" value="Genomic_DNA"/>
</dbReference>
<dbReference type="Proteomes" id="UP000198784">
    <property type="component" value="Unassembled WGS sequence"/>
</dbReference>
<evidence type="ECO:0000259" key="2">
    <source>
        <dbReference type="Pfam" id="PF03413"/>
    </source>
</evidence>
<dbReference type="Gene3D" id="3.10.450.40">
    <property type="match status" value="1"/>
</dbReference>
<evidence type="ECO:0000256" key="1">
    <source>
        <dbReference type="SAM" id="SignalP"/>
    </source>
</evidence>
<keyword evidence="4" id="KW-1185">Reference proteome</keyword>
<name>A0A1I5WNI3_9PSED</name>
<evidence type="ECO:0000313" key="4">
    <source>
        <dbReference type="Proteomes" id="UP000198784"/>
    </source>
</evidence>
<dbReference type="STRING" id="289003.SAMN05216190_14128"/>
<reference evidence="4" key="1">
    <citation type="submission" date="2016-10" db="EMBL/GenBank/DDBJ databases">
        <authorList>
            <person name="Varghese N."/>
            <person name="Submissions S."/>
        </authorList>
    </citation>
    <scope>NUCLEOTIDE SEQUENCE [LARGE SCALE GENOMIC DNA]</scope>
    <source>
        <strain evidence="4">DSM 17834</strain>
    </source>
</reference>
<feature type="domain" description="PepSY" evidence="2">
    <location>
        <begin position="42"/>
        <end position="101"/>
    </location>
</feature>
<organism evidence="3 4">
    <name type="scientific">Pseudomonas borbori</name>
    <dbReference type="NCBI Taxonomy" id="289003"/>
    <lineage>
        <taxon>Bacteria</taxon>
        <taxon>Pseudomonadati</taxon>
        <taxon>Pseudomonadota</taxon>
        <taxon>Gammaproteobacteria</taxon>
        <taxon>Pseudomonadales</taxon>
        <taxon>Pseudomonadaceae</taxon>
        <taxon>Pseudomonas</taxon>
    </lineage>
</organism>
<dbReference type="AlphaFoldDB" id="A0A1I5WNI3"/>
<dbReference type="InterPro" id="IPR025711">
    <property type="entry name" value="PepSY"/>
</dbReference>
<gene>
    <name evidence="3" type="ORF">SAMN05216190_14128</name>
</gene>
<protein>
    <submittedName>
        <fullName evidence="3">Peptidase propeptide and YPEB domain-containing protein</fullName>
    </submittedName>
</protein>
<feature type="signal peptide" evidence="1">
    <location>
        <begin position="1"/>
        <end position="22"/>
    </location>
</feature>
<keyword evidence="1" id="KW-0732">Signal</keyword>
<sequence length="104" mass="11763">MPTALRYRALCGLLLLVLNGHAAARDLDQDEALRLRREGLILPLEQLLDVALQRYPGATLLEAELEEEDDILVYEVEILTRQGVVRELELDALDGRILKDEVDD</sequence>
<evidence type="ECO:0000313" key="3">
    <source>
        <dbReference type="EMBL" id="SFQ20946.1"/>
    </source>
</evidence>